<sequence length="52" mass="6339">MPRDNLLGQMMFVIYNIACKYYTNEFVINSQIIIDNVQKYNFFVQILKMKKR</sequence>
<evidence type="ECO:0000313" key="2">
    <source>
        <dbReference type="Proteomes" id="UP000006002"/>
    </source>
</evidence>
<comment type="caution">
    <text evidence="1">The sequence shown here is derived from an EMBL/GenBank/DDBJ whole genome shotgun (WGS) entry which is preliminary data.</text>
</comment>
<reference evidence="1 2" key="2">
    <citation type="submission" date="2007-04" db="EMBL/GenBank/DDBJ databases">
        <title>Draft genome sequence of Ruminococcus obeum (ATCC 29174).</title>
        <authorList>
            <person name="Sudarsanam P."/>
            <person name="Ley R."/>
            <person name="Guruge J."/>
            <person name="Turnbaugh P.J."/>
            <person name="Mahowald M."/>
            <person name="Liep D."/>
            <person name="Gordon J."/>
        </authorList>
    </citation>
    <scope>NUCLEOTIDE SEQUENCE [LARGE SCALE GENOMIC DNA]</scope>
    <source>
        <strain evidence="1 2">ATCC 29174</strain>
    </source>
</reference>
<dbReference type="AlphaFoldDB" id="A5ZXH5"/>
<protein>
    <submittedName>
        <fullName evidence="1">Uncharacterized protein</fullName>
    </submittedName>
</protein>
<reference evidence="1 2" key="1">
    <citation type="submission" date="2007-03" db="EMBL/GenBank/DDBJ databases">
        <authorList>
            <person name="Fulton L."/>
            <person name="Clifton S."/>
            <person name="Fulton B."/>
            <person name="Xu J."/>
            <person name="Minx P."/>
            <person name="Pepin K.H."/>
            <person name="Johnson M."/>
            <person name="Thiruvilangam P."/>
            <person name="Bhonagiri V."/>
            <person name="Nash W.E."/>
            <person name="Mardis E.R."/>
            <person name="Wilson R.K."/>
        </authorList>
    </citation>
    <scope>NUCLEOTIDE SEQUENCE [LARGE SCALE GENOMIC DNA]</scope>
    <source>
        <strain evidence="1 2">ATCC 29174</strain>
    </source>
</reference>
<evidence type="ECO:0000313" key="1">
    <source>
        <dbReference type="EMBL" id="EDM85691.1"/>
    </source>
</evidence>
<dbReference type="HOGENOM" id="CLU_3077329_0_0_9"/>
<proteinExistence type="predicted"/>
<accession>A5ZXH5</accession>
<dbReference type="EMBL" id="AAVO02000025">
    <property type="protein sequence ID" value="EDM85691.1"/>
    <property type="molecule type" value="Genomic_DNA"/>
</dbReference>
<organism evidence="1 2">
    <name type="scientific">Blautia obeum ATCC 29174</name>
    <dbReference type="NCBI Taxonomy" id="411459"/>
    <lineage>
        <taxon>Bacteria</taxon>
        <taxon>Bacillati</taxon>
        <taxon>Bacillota</taxon>
        <taxon>Clostridia</taxon>
        <taxon>Lachnospirales</taxon>
        <taxon>Lachnospiraceae</taxon>
        <taxon>Blautia</taxon>
    </lineage>
</organism>
<name>A5ZXH5_9FIRM</name>
<gene>
    <name evidence="1" type="ORF">RUMOBE_03727</name>
</gene>
<dbReference type="Proteomes" id="UP000006002">
    <property type="component" value="Unassembled WGS sequence"/>
</dbReference>